<dbReference type="AlphaFoldDB" id="A0A6C0JCZ0"/>
<feature type="transmembrane region" description="Helical" evidence="1">
    <location>
        <begin position="46"/>
        <end position="65"/>
    </location>
</feature>
<name>A0A6C0JCZ0_9ZZZZ</name>
<proteinExistence type="predicted"/>
<keyword evidence="1" id="KW-1133">Transmembrane helix</keyword>
<keyword evidence="1" id="KW-0812">Transmembrane</keyword>
<organism evidence="2">
    <name type="scientific">viral metagenome</name>
    <dbReference type="NCBI Taxonomy" id="1070528"/>
    <lineage>
        <taxon>unclassified sequences</taxon>
        <taxon>metagenomes</taxon>
        <taxon>organismal metagenomes</taxon>
    </lineage>
</organism>
<dbReference type="NCBIfam" id="NF033632">
    <property type="entry name" value="SLATT_4"/>
    <property type="match status" value="1"/>
</dbReference>
<keyword evidence="1" id="KW-0472">Membrane</keyword>
<reference evidence="2" key="1">
    <citation type="journal article" date="2020" name="Nature">
        <title>Giant virus diversity and host interactions through global metagenomics.</title>
        <authorList>
            <person name="Schulz F."/>
            <person name="Roux S."/>
            <person name="Paez-Espino D."/>
            <person name="Jungbluth S."/>
            <person name="Walsh D.A."/>
            <person name="Denef V.J."/>
            <person name="McMahon K.D."/>
            <person name="Konstantinidis K.T."/>
            <person name="Eloe-Fadrosh E.A."/>
            <person name="Kyrpides N.C."/>
            <person name="Woyke T."/>
        </authorList>
    </citation>
    <scope>NUCLEOTIDE SEQUENCE</scope>
    <source>
        <strain evidence="2">GVMAG-M-3300025874-2</strain>
    </source>
</reference>
<protein>
    <recommendedName>
        <fullName evidence="3">SMODS and SLOG-associating 2TM effector domain-containing protein</fullName>
    </recommendedName>
</protein>
<sequence>MSENTENIINIWKEQDEKILVDWADKATCYRWLHNRAHAKFSCRNMWFTIPVIIISTLTGTANFASQHIPTDYQKYYSMGIGGFNIFAGIVTTISQFLKISELNEAHRVSSIAWAKFNRAIKVELAKAPDDRDDPKLMLKRCNEEYDRLIETSPNIPTSTLKLFKMSFGDRKYGVFRLLTSVLCCNCKKLTDEDESELIKFMKVKEHELKLKKFARVAKPEICDILVSVDEFKYKENDLSSRNIKIVTNKDRITKHKKEIKEYITQFEEAQSRKPTKEELKEQFYELINSKYLSVILTELYPVKVL</sequence>
<evidence type="ECO:0000313" key="2">
    <source>
        <dbReference type="EMBL" id="QHU01608.1"/>
    </source>
</evidence>
<feature type="transmembrane region" description="Helical" evidence="1">
    <location>
        <begin position="77"/>
        <end position="98"/>
    </location>
</feature>
<evidence type="ECO:0008006" key="3">
    <source>
        <dbReference type="Google" id="ProtNLM"/>
    </source>
</evidence>
<accession>A0A6C0JCZ0</accession>
<evidence type="ECO:0000256" key="1">
    <source>
        <dbReference type="SAM" id="Phobius"/>
    </source>
</evidence>
<dbReference type="EMBL" id="MN740346">
    <property type="protein sequence ID" value="QHU01608.1"/>
    <property type="molecule type" value="Genomic_DNA"/>
</dbReference>